<protein>
    <submittedName>
        <fullName evidence="1">Uncharacterized protein</fullName>
    </submittedName>
</protein>
<keyword evidence="2" id="KW-1185">Reference proteome</keyword>
<evidence type="ECO:0000313" key="2">
    <source>
        <dbReference type="Proteomes" id="UP001566132"/>
    </source>
</evidence>
<evidence type="ECO:0000313" key="1">
    <source>
        <dbReference type="EMBL" id="KAL1489195.1"/>
    </source>
</evidence>
<dbReference type="EMBL" id="JBDJPC010000012">
    <property type="protein sequence ID" value="KAL1489195.1"/>
    <property type="molecule type" value="Genomic_DNA"/>
</dbReference>
<sequence length="127" mass="14471">MQWFFVFVFIMPNPRKRPSSDSFTSDSEDDYITWKIAKLQKRRAAKKRHKGRHFASLSSHPFQRRDEPLDLVETILSGEDEDNVPLSGLARGAESPSAPATASPIVQLYSKKTHTPIRERSLTIIFG</sequence>
<name>A0ABD1E3P0_HYPHA</name>
<dbReference type="AlphaFoldDB" id="A0ABD1E3P0"/>
<organism evidence="1 2">
    <name type="scientific">Hypothenemus hampei</name>
    <name type="common">Coffee berry borer</name>
    <dbReference type="NCBI Taxonomy" id="57062"/>
    <lineage>
        <taxon>Eukaryota</taxon>
        <taxon>Metazoa</taxon>
        <taxon>Ecdysozoa</taxon>
        <taxon>Arthropoda</taxon>
        <taxon>Hexapoda</taxon>
        <taxon>Insecta</taxon>
        <taxon>Pterygota</taxon>
        <taxon>Neoptera</taxon>
        <taxon>Endopterygota</taxon>
        <taxon>Coleoptera</taxon>
        <taxon>Polyphaga</taxon>
        <taxon>Cucujiformia</taxon>
        <taxon>Curculionidae</taxon>
        <taxon>Scolytinae</taxon>
        <taxon>Hypothenemus</taxon>
    </lineage>
</organism>
<reference evidence="1 2" key="1">
    <citation type="submission" date="2024-05" db="EMBL/GenBank/DDBJ databases">
        <title>Genetic variation in Jamaican populations of the coffee berry borer (Hypothenemus hampei).</title>
        <authorList>
            <person name="Errbii M."/>
            <person name="Myrie A."/>
        </authorList>
    </citation>
    <scope>NUCLEOTIDE SEQUENCE [LARGE SCALE GENOMIC DNA]</scope>
    <source>
        <strain evidence="1">JA-Hopewell-2020-01-JO</strain>
        <tissue evidence="1">Whole body</tissue>
    </source>
</reference>
<comment type="caution">
    <text evidence="1">The sequence shown here is derived from an EMBL/GenBank/DDBJ whole genome shotgun (WGS) entry which is preliminary data.</text>
</comment>
<accession>A0ABD1E3P0</accession>
<dbReference type="Proteomes" id="UP001566132">
    <property type="component" value="Unassembled WGS sequence"/>
</dbReference>
<gene>
    <name evidence="1" type="ORF">ABEB36_014128</name>
</gene>
<proteinExistence type="predicted"/>